<proteinExistence type="predicted"/>
<sequence length="72" mass="8118">MQIRTAQSCAEVEQAQQMFRAVLAPWARDLMALRCRGLDRPSRRYAVGLVLRPASTDHADPLPFPQARKRAA</sequence>
<accession>A0A3B1DJH9</accession>
<gene>
    <name evidence="1" type="ORF">MNBD_PLANCTO03-1643</name>
</gene>
<dbReference type="EMBL" id="UOGK01000721">
    <property type="protein sequence ID" value="VAX42589.1"/>
    <property type="molecule type" value="Genomic_DNA"/>
</dbReference>
<evidence type="ECO:0000313" key="1">
    <source>
        <dbReference type="EMBL" id="VAX42589.1"/>
    </source>
</evidence>
<reference evidence="1" key="1">
    <citation type="submission" date="2018-06" db="EMBL/GenBank/DDBJ databases">
        <authorList>
            <person name="Zhirakovskaya E."/>
        </authorList>
    </citation>
    <scope>NUCLEOTIDE SEQUENCE</scope>
</reference>
<name>A0A3B1DJH9_9ZZZZ</name>
<protein>
    <submittedName>
        <fullName evidence="1">Uncharacterized protein</fullName>
    </submittedName>
</protein>
<dbReference type="AlphaFoldDB" id="A0A3B1DJH9"/>
<organism evidence="1">
    <name type="scientific">hydrothermal vent metagenome</name>
    <dbReference type="NCBI Taxonomy" id="652676"/>
    <lineage>
        <taxon>unclassified sequences</taxon>
        <taxon>metagenomes</taxon>
        <taxon>ecological metagenomes</taxon>
    </lineage>
</organism>